<dbReference type="GO" id="GO:0016477">
    <property type="term" value="P:cell migration"/>
    <property type="evidence" value="ECO:0007669"/>
    <property type="project" value="TreeGrafter"/>
</dbReference>
<dbReference type="SUPFAM" id="SSF48350">
    <property type="entry name" value="GTPase activation domain, GAP"/>
    <property type="match status" value="1"/>
</dbReference>
<evidence type="ECO:0000256" key="1">
    <source>
        <dbReference type="ARBA" id="ARBA00022468"/>
    </source>
</evidence>
<proteinExistence type="predicted"/>
<protein>
    <recommendedName>
        <fullName evidence="6">Rho GTPase-activating protein SYDE1</fullName>
    </recommendedName>
    <alternativeName>
        <fullName evidence="7">Synapse defective protein 1 homolog 1</fullName>
    </alternativeName>
</protein>
<dbReference type="PANTHER" id="PTHR46150:SF2">
    <property type="entry name" value="RHO GTPASE-ACTIVATING PROTEIN SYDE1"/>
    <property type="match status" value="1"/>
</dbReference>
<comment type="function">
    <text evidence="5">GTPase activator for the Rho-type GTPases. As a GCM1 downstream effector, it is involved in placental development and positively regulates trophoblast cells migration. It regulates cytoskeletal remodeling by controlling the activity of Rho GTPases including RHOA, CDC42 and RAC1.</text>
</comment>
<dbReference type="InterPro" id="IPR052118">
    <property type="entry name" value="Rho-GAP_regulator"/>
</dbReference>
<gene>
    <name evidence="11" type="ORF">CRENBAI_022246</name>
</gene>
<evidence type="ECO:0000256" key="6">
    <source>
        <dbReference type="ARBA" id="ARBA00074687"/>
    </source>
</evidence>
<feature type="domain" description="CBM21" evidence="10">
    <location>
        <begin position="840"/>
        <end position="948"/>
    </location>
</feature>
<evidence type="ECO:0000256" key="2">
    <source>
        <dbReference type="ARBA" id="ARBA00022553"/>
    </source>
</evidence>
<dbReference type="Gene3D" id="2.60.40.2440">
    <property type="entry name" value="Carbohydrate binding type-21 domain"/>
    <property type="match status" value="1"/>
</dbReference>
<dbReference type="PROSITE" id="PS51159">
    <property type="entry name" value="CBM21"/>
    <property type="match status" value="1"/>
</dbReference>
<dbReference type="GO" id="GO:0097060">
    <property type="term" value="C:synaptic membrane"/>
    <property type="evidence" value="ECO:0007669"/>
    <property type="project" value="TreeGrafter"/>
</dbReference>
<dbReference type="GO" id="GO:0005096">
    <property type="term" value="F:GTPase activator activity"/>
    <property type="evidence" value="ECO:0007669"/>
    <property type="project" value="UniProtKB-KW"/>
</dbReference>
<dbReference type="PANTHER" id="PTHR46150">
    <property type="entry name" value="RHO GTPASE-ACTIVATING PROTEIN 100F"/>
    <property type="match status" value="1"/>
</dbReference>
<dbReference type="Pfam" id="PF03370">
    <property type="entry name" value="CBM_21"/>
    <property type="match status" value="1"/>
</dbReference>
<dbReference type="SMART" id="SM00324">
    <property type="entry name" value="RhoGAP"/>
    <property type="match status" value="1"/>
</dbReference>
<dbReference type="Gene3D" id="1.10.555.10">
    <property type="entry name" value="Rho GTPase activation protein"/>
    <property type="match status" value="1"/>
</dbReference>
<evidence type="ECO:0000313" key="12">
    <source>
        <dbReference type="Proteomes" id="UP001311232"/>
    </source>
</evidence>
<dbReference type="GO" id="GO:0007165">
    <property type="term" value="P:signal transduction"/>
    <property type="evidence" value="ECO:0007669"/>
    <property type="project" value="InterPro"/>
</dbReference>
<name>A0AAV9QRS7_9TELE</name>
<feature type="region of interest" description="Disordered" evidence="8">
    <location>
        <begin position="1"/>
        <end position="72"/>
    </location>
</feature>
<dbReference type="InterPro" id="IPR008936">
    <property type="entry name" value="Rho_GTPase_activation_prot"/>
</dbReference>
<sequence>MPLSRKVSQSTSSTGRGNDPTNKNAVSSPNQNVISRYHLDSSTPPALPLRRSSRQSSASKGGYLSDGDSPELLPRQQVTDLTNFQEAPCDVGSFRLYVGSDPSRCSQRVTGLLTVHLLGLEEMKNSRLEDSKEIFLAIQVDGVTRARTALLTLRGHALPLNHTFHLDLERARQLRIVVLTPAPLSTLVGVKPDQNHSSGGPNRNRVCCLGGVSIPPLFKGSRSQQLCLKLEPRGLLYVKLTLQEKWDTQHGRDPSTPANVFGVELHHLVEKEGSASPVPLLIQKTVAEIERRGLKVVGLYRLCGSAAIKKELRDWFEKNSSAVCLAEDLYPDINVITGILKDYLRELPSPLITRSLYQVVREAMTQRSLPETPDPEVAQCTVKLLSCLPEPEKATLSLLLDHLSLVASFSSFNRMTHQNLAVCFGPVLLTPAQEACRGGGERGAGRAGRGTGKAFGPGEEMANAVDFKRHIEALHYLLQLWPVPTHRVLADNSSPPSSPTLTQHLQLQPHLQHHPSLRVSLLPNVEEEVVVSRRGRGGLARLESPPPVNRYAGDWTVCGQDLLSEQEADYDEVAGSEGEGGSREEEEEHKEAWSSGAAGGGLFVDEFMDFDTPFNCRLSLKDFDTLIHDLDRELAKQINICLTERRTVSGTAAAQICRNLSGGSGNFRAELLHETQQAVLSSWRLRTSSGHLTQTPFPIMPVDMAIRICLASSPPPYSFLSNHDNHRYTPAVVSPLRPCLSSVCCSSVSAETLASPETVPPKRSLRKSVMFADSQGLALTTVYVFTEDEYDPLAELQFHLTELEGATEALCLENVKDSAESGSGLVLDFTPPAADYLDLRNRLKVQQVCLETCSVQDHLLSGTIQVRNICFEKSVLVRITFDSWSSFQDIKCQYLNNVYGCPDTDTFTFSISVLPDMVYPSGVEFCIKYQTEDQTYWDNNLGNNYRLSTVDPTGCPNWVSVRSTGREIQRDISGQNKDKMEFDPFGSPRMSTGIFPEWQSWGRVETSAPYW</sequence>
<dbReference type="AlphaFoldDB" id="A0AAV9QRS7"/>
<dbReference type="Pfam" id="PF00620">
    <property type="entry name" value="RhoGAP"/>
    <property type="match status" value="1"/>
</dbReference>
<keyword evidence="1" id="KW-0343">GTPase activation</keyword>
<evidence type="ECO:0000259" key="9">
    <source>
        <dbReference type="PROSITE" id="PS50238"/>
    </source>
</evidence>
<evidence type="ECO:0000256" key="4">
    <source>
        <dbReference type="ARBA" id="ARBA00023288"/>
    </source>
</evidence>
<feature type="region of interest" description="Disordered" evidence="8">
    <location>
        <begin position="569"/>
        <end position="597"/>
    </location>
</feature>
<dbReference type="FunFam" id="1.10.555.10:FF:000051">
    <property type="entry name" value="Synapse defective Rho GTPase homolog 1"/>
    <property type="match status" value="1"/>
</dbReference>
<feature type="domain" description="Rho-GAP" evidence="9">
    <location>
        <begin position="263"/>
        <end position="485"/>
    </location>
</feature>
<evidence type="ECO:0000256" key="7">
    <source>
        <dbReference type="ARBA" id="ARBA00075368"/>
    </source>
</evidence>
<evidence type="ECO:0000256" key="5">
    <source>
        <dbReference type="ARBA" id="ARBA00057607"/>
    </source>
</evidence>
<reference evidence="11 12" key="1">
    <citation type="submission" date="2021-06" db="EMBL/GenBank/DDBJ databases">
        <authorList>
            <person name="Palmer J.M."/>
        </authorList>
    </citation>
    <scope>NUCLEOTIDE SEQUENCE [LARGE SCALE GENOMIC DNA]</scope>
    <source>
        <strain evidence="11 12">MEX-2019</strain>
        <tissue evidence="11">Muscle</tissue>
    </source>
</reference>
<accession>A0AAV9QRS7</accession>
<organism evidence="11 12">
    <name type="scientific">Crenichthys baileyi</name>
    <name type="common">White River springfish</name>
    <dbReference type="NCBI Taxonomy" id="28760"/>
    <lineage>
        <taxon>Eukaryota</taxon>
        <taxon>Metazoa</taxon>
        <taxon>Chordata</taxon>
        <taxon>Craniata</taxon>
        <taxon>Vertebrata</taxon>
        <taxon>Euteleostomi</taxon>
        <taxon>Actinopterygii</taxon>
        <taxon>Neopterygii</taxon>
        <taxon>Teleostei</taxon>
        <taxon>Neoteleostei</taxon>
        <taxon>Acanthomorphata</taxon>
        <taxon>Ovalentaria</taxon>
        <taxon>Atherinomorphae</taxon>
        <taxon>Cyprinodontiformes</taxon>
        <taxon>Goodeidae</taxon>
        <taxon>Crenichthys</taxon>
    </lineage>
</organism>
<dbReference type="InterPro" id="IPR038175">
    <property type="entry name" value="CBM21_dom_sf"/>
</dbReference>
<keyword evidence="3" id="KW-0564">Palmitate</keyword>
<comment type="caution">
    <text evidence="11">The sequence shown here is derived from an EMBL/GenBank/DDBJ whole genome shotgun (WGS) entry which is preliminary data.</text>
</comment>
<evidence type="ECO:0000256" key="3">
    <source>
        <dbReference type="ARBA" id="ARBA00023139"/>
    </source>
</evidence>
<feature type="compositionally biased region" description="Polar residues" evidence="8">
    <location>
        <begin position="1"/>
        <end position="44"/>
    </location>
</feature>
<dbReference type="InterPro" id="IPR000198">
    <property type="entry name" value="RhoGAP_dom"/>
</dbReference>
<dbReference type="InterPro" id="IPR057459">
    <property type="entry name" value="SYDE1/2_C2"/>
</dbReference>
<keyword evidence="2" id="KW-0597">Phosphoprotein</keyword>
<evidence type="ECO:0000259" key="10">
    <source>
        <dbReference type="PROSITE" id="PS51159"/>
    </source>
</evidence>
<dbReference type="InterPro" id="IPR005036">
    <property type="entry name" value="CBM21_dom"/>
</dbReference>
<evidence type="ECO:0000256" key="8">
    <source>
        <dbReference type="SAM" id="MobiDB-lite"/>
    </source>
</evidence>
<dbReference type="Proteomes" id="UP001311232">
    <property type="component" value="Unassembled WGS sequence"/>
</dbReference>
<evidence type="ECO:0000313" key="11">
    <source>
        <dbReference type="EMBL" id="KAK5599346.1"/>
    </source>
</evidence>
<keyword evidence="4" id="KW-0449">Lipoprotein</keyword>
<dbReference type="PROSITE" id="PS50238">
    <property type="entry name" value="RHOGAP"/>
    <property type="match status" value="1"/>
</dbReference>
<keyword evidence="12" id="KW-1185">Reference proteome</keyword>
<dbReference type="Pfam" id="PF25336">
    <property type="entry name" value="C2_SYDE"/>
    <property type="match status" value="1"/>
</dbReference>
<dbReference type="GO" id="GO:0046578">
    <property type="term" value="P:regulation of Ras protein signal transduction"/>
    <property type="evidence" value="ECO:0007669"/>
    <property type="project" value="TreeGrafter"/>
</dbReference>
<dbReference type="EMBL" id="JAHHUM010002944">
    <property type="protein sequence ID" value="KAK5599346.1"/>
    <property type="molecule type" value="Genomic_DNA"/>
</dbReference>